<name>A0A251X482_9GAMM</name>
<dbReference type="Pfam" id="PF05016">
    <property type="entry name" value="ParE_toxin"/>
    <property type="match status" value="1"/>
</dbReference>
<dbReference type="RefSeq" id="WP_086489114.1">
    <property type="nucleotide sequence ID" value="NZ_MSLT01000023.1"/>
</dbReference>
<reference evidence="2 3" key="1">
    <citation type="submission" date="2016-12" db="EMBL/GenBank/DDBJ databases">
        <title>Thioflexothrix psekupsii D3 genome sequencing and assembly.</title>
        <authorList>
            <person name="Fomenkov A."/>
            <person name="Vincze T."/>
            <person name="Grabovich M."/>
            <person name="Anton B.P."/>
            <person name="Dubinina G."/>
            <person name="Orlova M."/>
            <person name="Belousova E."/>
            <person name="Roberts R.J."/>
        </authorList>
    </citation>
    <scope>NUCLEOTIDE SEQUENCE [LARGE SCALE GENOMIC DNA]</scope>
    <source>
        <strain evidence="2">D3</strain>
    </source>
</reference>
<keyword evidence="3" id="KW-1185">Reference proteome</keyword>
<keyword evidence="1" id="KW-1277">Toxin-antitoxin system</keyword>
<evidence type="ECO:0000313" key="2">
    <source>
        <dbReference type="EMBL" id="OUD12196.1"/>
    </source>
</evidence>
<dbReference type="PANTHER" id="PTHR38813">
    <property type="match status" value="1"/>
</dbReference>
<dbReference type="PANTHER" id="PTHR38813:SF1">
    <property type="entry name" value="TOXIN RELE1-RELATED"/>
    <property type="match status" value="1"/>
</dbReference>
<dbReference type="InterPro" id="IPR052747">
    <property type="entry name" value="TA_system_RelE_toxin"/>
</dbReference>
<dbReference type="Proteomes" id="UP000194798">
    <property type="component" value="Unassembled WGS sequence"/>
</dbReference>
<evidence type="ECO:0000256" key="1">
    <source>
        <dbReference type="ARBA" id="ARBA00022649"/>
    </source>
</evidence>
<dbReference type="EMBL" id="MSLT01000023">
    <property type="protein sequence ID" value="OUD12196.1"/>
    <property type="molecule type" value="Genomic_DNA"/>
</dbReference>
<organism evidence="2 3">
    <name type="scientific">Thioflexithrix psekupsensis</name>
    <dbReference type="NCBI Taxonomy" id="1570016"/>
    <lineage>
        <taxon>Bacteria</taxon>
        <taxon>Pseudomonadati</taxon>
        <taxon>Pseudomonadota</taxon>
        <taxon>Gammaproteobacteria</taxon>
        <taxon>Thiotrichales</taxon>
        <taxon>Thioflexithrix</taxon>
    </lineage>
</organism>
<dbReference type="InterPro" id="IPR007712">
    <property type="entry name" value="RelE/ParE_toxin"/>
</dbReference>
<gene>
    <name evidence="2" type="ORF">TPSD3_13825</name>
</gene>
<comment type="caution">
    <text evidence="2">The sequence shown here is derived from an EMBL/GenBank/DDBJ whole genome shotgun (WGS) entry which is preliminary data.</text>
</comment>
<dbReference type="SUPFAM" id="SSF143011">
    <property type="entry name" value="RelE-like"/>
    <property type="match status" value="1"/>
</dbReference>
<dbReference type="OrthoDB" id="163524at2"/>
<dbReference type="AlphaFoldDB" id="A0A251X482"/>
<dbReference type="InterPro" id="IPR035093">
    <property type="entry name" value="RelE/ParE_toxin_dom_sf"/>
</dbReference>
<accession>A0A251X482</accession>
<proteinExistence type="predicted"/>
<evidence type="ECO:0000313" key="3">
    <source>
        <dbReference type="Proteomes" id="UP000194798"/>
    </source>
</evidence>
<dbReference type="Gene3D" id="3.30.2310.20">
    <property type="entry name" value="RelE-like"/>
    <property type="match status" value="1"/>
</dbReference>
<protein>
    <submittedName>
        <fullName evidence="2">Plasmid stabilization protein</fullName>
    </submittedName>
</protein>
<sequence>MKVHFERRFLRDIHKIKDRLLRVQIEEIIDQVKQAESLNDINNLKKLQGYDTFYRIRWRDYRIGIQHINDEIIFVRVLHRRDVYYYFP</sequence>